<reference evidence="11 12" key="1">
    <citation type="submission" date="2020-08" db="EMBL/GenBank/DDBJ databases">
        <title>Genomic Encyclopedia of Type Strains, Phase III (KMG-III): the genomes of soil and plant-associated and newly described type strains.</title>
        <authorList>
            <person name="Whitman W."/>
        </authorList>
    </citation>
    <scope>NUCLEOTIDE SEQUENCE [LARGE SCALE GENOMIC DNA]</scope>
    <source>
        <strain evidence="11 12">CECT 8088</strain>
    </source>
</reference>
<dbReference type="InterPro" id="IPR004852">
    <property type="entry name" value="Di-haem_cyt_c_peroxidsae"/>
</dbReference>
<dbReference type="GO" id="GO:0020037">
    <property type="term" value="F:heme binding"/>
    <property type="evidence" value="ECO:0007669"/>
    <property type="project" value="InterPro"/>
</dbReference>
<evidence type="ECO:0000256" key="6">
    <source>
        <dbReference type="ARBA" id="ARBA00023004"/>
    </source>
</evidence>
<feature type="domain" description="Cytochrome c" evidence="10">
    <location>
        <begin position="47"/>
        <end position="182"/>
    </location>
</feature>
<evidence type="ECO:0000313" key="11">
    <source>
        <dbReference type="EMBL" id="MBB3172567.1"/>
    </source>
</evidence>
<evidence type="ECO:0000256" key="9">
    <source>
        <dbReference type="SAM" id="SignalP"/>
    </source>
</evidence>
<comment type="caution">
    <text evidence="11">The sequence shown here is derived from an EMBL/GenBank/DDBJ whole genome shotgun (WGS) entry which is preliminary data.</text>
</comment>
<dbReference type="GO" id="GO:0004130">
    <property type="term" value="F:cytochrome-c peroxidase activity"/>
    <property type="evidence" value="ECO:0007669"/>
    <property type="project" value="UniProtKB-EC"/>
</dbReference>
<evidence type="ECO:0000259" key="10">
    <source>
        <dbReference type="PROSITE" id="PS51007"/>
    </source>
</evidence>
<feature type="domain" description="Cytochrome c" evidence="10">
    <location>
        <begin position="256"/>
        <end position="432"/>
    </location>
</feature>
<dbReference type="InterPro" id="IPR009056">
    <property type="entry name" value="Cyt_c-like_dom"/>
</dbReference>
<dbReference type="PANTHER" id="PTHR30600:SF10">
    <property type="entry name" value="BLL6722 PROTEIN"/>
    <property type="match status" value="1"/>
</dbReference>
<keyword evidence="11" id="KW-0575">Peroxidase</keyword>
<protein>
    <submittedName>
        <fullName evidence="11">Cytochrome c peroxidase</fullName>
        <ecNumber evidence="11">1.11.1.5</ecNumber>
    </submittedName>
</protein>
<feature type="region of interest" description="Disordered" evidence="8">
    <location>
        <begin position="389"/>
        <end position="417"/>
    </location>
</feature>
<dbReference type="GO" id="GO:0009055">
    <property type="term" value="F:electron transfer activity"/>
    <property type="evidence" value="ECO:0007669"/>
    <property type="project" value="InterPro"/>
</dbReference>
<evidence type="ECO:0000313" key="12">
    <source>
        <dbReference type="Proteomes" id="UP000557688"/>
    </source>
</evidence>
<sequence>MQIRLVVAAMLCMAAMSQSRAAPEPGPDGSNLNPVQLHRPPVAPLSAVAQIGRAIFHDRSLSASGRQSCASCHSPDHAYGPPDDADVALGGAALNIPGVRAVPSLMYLEREPAFSIGPDAGEVEDTSLAQKVSLAKGAARATKIADTAAASANLVPQGGLFWDGRADTLQKQALVPLLNPLEMANRSEAEVAAKLRAAPYTAQLVQIFGPTVLKQPGLLLAEAMFAVARYQFEDASFHPYSSKFDAWLEGHAKLSAAELRGWRLFNDPARANCAGCHVDQVTDSRPPLFTDHQFEALGAPRNPAILANRDPHYVDLGICGPIRTDLRAQTQYCGMFLTPTLRNSARRSVFFHNGVFHTLREVMDFYNFRDVAPDRAVPHRRGETLAVLSDLPARDRANLDRQDPPFDRHPGQAPAMSTQDEDDIIAFLHTLSDAAPADGSTGEAGSVAPAGH</sequence>
<dbReference type="EC" id="1.11.1.5" evidence="11"/>
<name>A0A839US34_9PROT</name>
<comment type="subcellular location">
    <subcellularLocation>
        <location evidence="1">Cell envelope</location>
    </subcellularLocation>
</comment>
<keyword evidence="3 7" id="KW-0479">Metal-binding</keyword>
<keyword evidence="12" id="KW-1185">Reference proteome</keyword>
<dbReference type="PROSITE" id="PS51007">
    <property type="entry name" value="CYTC"/>
    <property type="match status" value="2"/>
</dbReference>
<dbReference type="RefSeq" id="WP_246329950.1">
    <property type="nucleotide sequence ID" value="NZ_JABXXQ010000024.1"/>
</dbReference>
<dbReference type="Gene3D" id="1.10.760.10">
    <property type="entry name" value="Cytochrome c-like domain"/>
    <property type="match status" value="2"/>
</dbReference>
<dbReference type="EMBL" id="JACHXV010000001">
    <property type="protein sequence ID" value="MBB3172567.1"/>
    <property type="molecule type" value="Genomic_DNA"/>
</dbReference>
<dbReference type="GO" id="GO:0046872">
    <property type="term" value="F:metal ion binding"/>
    <property type="evidence" value="ECO:0007669"/>
    <property type="project" value="UniProtKB-KW"/>
</dbReference>
<keyword evidence="6 7" id="KW-0408">Iron</keyword>
<dbReference type="PANTHER" id="PTHR30600">
    <property type="entry name" value="CYTOCHROME C PEROXIDASE-RELATED"/>
    <property type="match status" value="1"/>
</dbReference>
<evidence type="ECO:0000256" key="5">
    <source>
        <dbReference type="ARBA" id="ARBA00023002"/>
    </source>
</evidence>
<keyword evidence="2 7" id="KW-0349">Heme</keyword>
<dbReference type="SUPFAM" id="SSF46626">
    <property type="entry name" value="Cytochrome c"/>
    <property type="match status" value="2"/>
</dbReference>
<evidence type="ECO:0000256" key="3">
    <source>
        <dbReference type="ARBA" id="ARBA00022723"/>
    </source>
</evidence>
<evidence type="ECO:0000256" key="7">
    <source>
        <dbReference type="PROSITE-ProRule" id="PRU00433"/>
    </source>
</evidence>
<proteinExistence type="predicted"/>
<gene>
    <name evidence="11" type="ORF">FHR90_000373</name>
</gene>
<evidence type="ECO:0000256" key="1">
    <source>
        <dbReference type="ARBA" id="ARBA00004196"/>
    </source>
</evidence>
<dbReference type="Pfam" id="PF03150">
    <property type="entry name" value="CCP_MauG"/>
    <property type="match status" value="1"/>
</dbReference>
<dbReference type="Proteomes" id="UP000557688">
    <property type="component" value="Unassembled WGS sequence"/>
</dbReference>
<dbReference type="GO" id="GO:0030313">
    <property type="term" value="C:cell envelope"/>
    <property type="evidence" value="ECO:0007669"/>
    <property type="project" value="UniProtKB-SubCell"/>
</dbReference>
<accession>A0A839US34</accession>
<evidence type="ECO:0000256" key="2">
    <source>
        <dbReference type="ARBA" id="ARBA00022617"/>
    </source>
</evidence>
<organism evidence="11 12">
    <name type="scientific">Endobacter medicaginis</name>
    <dbReference type="NCBI Taxonomy" id="1181271"/>
    <lineage>
        <taxon>Bacteria</taxon>
        <taxon>Pseudomonadati</taxon>
        <taxon>Pseudomonadota</taxon>
        <taxon>Alphaproteobacteria</taxon>
        <taxon>Acetobacterales</taxon>
        <taxon>Acetobacteraceae</taxon>
        <taxon>Endobacter</taxon>
    </lineage>
</organism>
<feature type="chain" id="PRO_5032431958" evidence="9">
    <location>
        <begin position="22"/>
        <end position="452"/>
    </location>
</feature>
<feature type="compositionally biased region" description="Basic and acidic residues" evidence="8">
    <location>
        <begin position="392"/>
        <end position="410"/>
    </location>
</feature>
<dbReference type="AlphaFoldDB" id="A0A839US34"/>
<keyword evidence="4 9" id="KW-0732">Signal</keyword>
<evidence type="ECO:0000256" key="4">
    <source>
        <dbReference type="ARBA" id="ARBA00022729"/>
    </source>
</evidence>
<dbReference type="InterPro" id="IPR036909">
    <property type="entry name" value="Cyt_c-like_dom_sf"/>
</dbReference>
<keyword evidence="5 11" id="KW-0560">Oxidoreductase</keyword>
<evidence type="ECO:0000256" key="8">
    <source>
        <dbReference type="SAM" id="MobiDB-lite"/>
    </source>
</evidence>
<dbReference type="InterPro" id="IPR051395">
    <property type="entry name" value="Cytochrome_c_Peroxidase/MauG"/>
</dbReference>
<feature type="signal peptide" evidence="9">
    <location>
        <begin position="1"/>
        <end position="21"/>
    </location>
</feature>